<protein>
    <submittedName>
        <fullName evidence="1">Uncharacterized protein</fullName>
    </submittedName>
</protein>
<dbReference type="Gramene" id="MELO3C035710.2.1">
    <property type="protein sequence ID" value="MELO3C035710.2.1"/>
    <property type="gene ID" value="MELO3C035710.2"/>
</dbReference>
<accession>A0A9I9EMZ0</accession>
<dbReference type="InterPro" id="IPR011990">
    <property type="entry name" value="TPR-like_helical_dom_sf"/>
</dbReference>
<organism evidence="1">
    <name type="scientific">Cucumis melo</name>
    <name type="common">Muskmelon</name>
    <dbReference type="NCBI Taxonomy" id="3656"/>
    <lineage>
        <taxon>Eukaryota</taxon>
        <taxon>Viridiplantae</taxon>
        <taxon>Streptophyta</taxon>
        <taxon>Embryophyta</taxon>
        <taxon>Tracheophyta</taxon>
        <taxon>Spermatophyta</taxon>
        <taxon>Magnoliopsida</taxon>
        <taxon>eudicotyledons</taxon>
        <taxon>Gunneridae</taxon>
        <taxon>Pentapetalae</taxon>
        <taxon>rosids</taxon>
        <taxon>fabids</taxon>
        <taxon>Cucurbitales</taxon>
        <taxon>Cucurbitaceae</taxon>
        <taxon>Benincaseae</taxon>
        <taxon>Cucumis</taxon>
    </lineage>
</organism>
<evidence type="ECO:0000313" key="1">
    <source>
        <dbReference type="EnsemblPlants" id="MELO3C035710.2.1"/>
    </source>
</evidence>
<dbReference type="PANTHER" id="PTHR36350:SF2">
    <property type="entry name" value="PROTEIN, PUTATIVE-RELATED"/>
    <property type="match status" value="1"/>
</dbReference>
<name>A0A9I9EMZ0_CUCME</name>
<dbReference type="PANTHER" id="PTHR36350">
    <property type="entry name" value="TRANSMEMBRANE PROTEIN"/>
    <property type="match status" value="1"/>
</dbReference>
<dbReference type="AlphaFoldDB" id="A0A9I9EMZ0"/>
<reference evidence="1" key="1">
    <citation type="submission" date="2023-03" db="UniProtKB">
        <authorList>
            <consortium name="EnsemblPlants"/>
        </authorList>
    </citation>
    <scope>IDENTIFICATION</scope>
</reference>
<sequence>MESIFLFRSMSIPKLPSSAPSFTIPSMSSSPWLHFNLRNNTPFSQLSNNSTNIAAIGSISSLNTCNKLIARVEMCVVGGTLGFYRSKPLKSLLSLVEPVEINSSHQQLLVSRVEALKLVMDGKYSEAESHMEALVKGDTEVSYEARVAHPPNSHTSYKYEKALNFLEEEGNFPPSKLWEERLCLYKAVVYTMLDKDDNAEKWWNKYLETLGNDNVNGKIKINCRNNTNSEMIIVMNAKDLLKPLLSLKNPAKVEENSFFSDIIRTKNMAMKEVVNGEYE</sequence>
<dbReference type="SUPFAM" id="SSF48452">
    <property type="entry name" value="TPR-like"/>
    <property type="match status" value="1"/>
</dbReference>
<dbReference type="EnsemblPlants" id="MELO3C035710.2.1">
    <property type="protein sequence ID" value="MELO3C035710.2.1"/>
    <property type="gene ID" value="MELO3C035710.2"/>
</dbReference>
<proteinExistence type="predicted"/>